<proteinExistence type="predicted"/>
<dbReference type="PANTHER" id="PTHR43693:SF1">
    <property type="entry name" value="PROTEIN PHOSPHATASE CHEZ"/>
    <property type="match status" value="1"/>
</dbReference>
<evidence type="ECO:0000256" key="1">
    <source>
        <dbReference type="ARBA" id="ARBA00022500"/>
    </source>
</evidence>
<dbReference type="CDD" id="cd17909">
    <property type="entry name" value="CheC_ClassI"/>
    <property type="match status" value="1"/>
</dbReference>
<dbReference type="EC" id="3.-.-.-" evidence="4"/>
<reference evidence="4 5" key="1">
    <citation type="submission" date="2016-07" db="EMBL/GenBank/DDBJ databases">
        <title>Draft genome of Scalindua rubra, obtained from a brine-seawater interface in the Red Sea, sheds light on salt adaptation in anammox bacteria.</title>
        <authorList>
            <person name="Speth D.R."/>
            <person name="Lagkouvardos I."/>
            <person name="Wang Y."/>
            <person name="Qian P.-Y."/>
            <person name="Dutilh B.E."/>
            <person name="Jetten M.S."/>
        </authorList>
    </citation>
    <scope>NUCLEOTIDE SEQUENCE [LARGE SCALE GENOMIC DNA]</scope>
    <source>
        <strain evidence="4">BSI-1</strain>
    </source>
</reference>
<dbReference type="InterPro" id="IPR007597">
    <property type="entry name" value="CheC"/>
</dbReference>
<protein>
    <submittedName>
        <fullName evidence="4">CheY-P phosphatase CheC</fullName>
        <ecNumber evidence="4">3.-.-.-</ecNumber>
    </submittedName>
</protein>
<dbReference type="AlphaFoldDB" id="A0A1E3XFY7"/>
<feature type="domain" description="CheC-like protein" evidence="3">
    <location>
        <begin position="102"/>
        <end position="135"/>
    </location>
</feature>
<dbReference type="Pfam" id="PF04509">
    <property type="entry name" value="CheC"/>
    <property type="match status" value="1"/>
</dbReference>
<evidence type="ECO:0000313" key="4">
    <source>
        <dbReference type="EMBL" id="ODS34520.1"/>
    </source>
</evidence>
<evidence type="ECO:0000259" key="3">
    <source>
        <dbReference type="Pfam" id="PF04509"/>
    </source>
</evidence>
<evidence type="ECO:0000313" key="5">
    <source>
        <dbReference type="Proteomes" id="UP000094056"/>
    </source>
</evidence>
<organism evidence="4 5">
    <name type="scientific">Candidatus Scalindua rubra</name>
    <dbReference type="NCBI Taxonomy" id="1872076"/>
    <lineage>
        <taxon>Bacteria</taxon>
        <taxon>Pseudomonadati</taxon>
        <taxon>Planctomycetota</taxon>
        <taxon>Candidatus Brocadiia</taxon>
        <taxon>Candidatus Brocadiales</taxon>
        <taxon>Candidatus Scalinduaceae</taxon>
        <taxon>Candidatus Scalindua</taxon>
    </lineage>
</organism>
<keyword evidence="2 4" id="KW-0378">Hydrolase</keyword>
<dbReference type="Proteomes" id="UP000094056">
    <property type="component" value="Unassembled WGS sequence"/>
</dbReference>
<dbReference type="EMBL" id="MAYW01000005">
    <property type="protein sequence ID" value="ODS34520.1"/>
    <property type="molecule type" value="Genomic_DNA"/>
</dbReference>
<sequence length="199" mass="21292">MSKQPTLIEITGLAAENASRALSKLSGETVKVEVSKVEIAKVQKGFSVIHPESMVAGVYLPVTGEVKGGSLLIFPEKIACDLCDLLVRREPGTTHQLTELDKSALKEAGNIVCGSFLTVLSNTLNIRVIEHVPSFSFDMFGAVADQIITQFALKAGEALVIEVKFVFEKTHVGGYVVLMFGLEEMNAIVDALGGVKIGD</sequence>
<dbReference type="GO" id="GO:0006935">
    <property type="term" value="P:chemotaxis"/>
    <property type="evidence" value="ECO:0007669"/>
    <property type="project" value="UniProtKB-KW"/>
</dbReference>
<dbReference type="SUPFAM" id="SSF103039">
    <property type="entry name" value="CheC-like"/>
    <property type="match status" value="1"/>
</dbReference>
<evidence type="ECO:0000256" key="2">
    <source>
        <dbReference type="ARBA" id="ARBA00022801"/>
    </source>
</evidence>
<dbReference type="PANTHER" id="PTHR43693">
    <property type="entry name" value="PROTEIN PHOSPHATASE CHEZ"/>
    <property type="match status" value="1"/>
</dbReference>
<gene>
    <name evidence="4" type="primary">cheC_1</name>
    <name evidence="4" type="ORF">SCARUB_00397</name>
</gene>
<dbReference type="GO" id="GO:0016787">
    <property type="term" value="F:hydrolase activity"/>
    <property type="evidence" value="ECO:0007669"/>
    <property type="project" value="UniProtKB-KW"/>
</dbReference>
<dbReference type="InterPro" id="IPR050992">
    <property type="entry name" value="CheZ_family_phosphatases"/>
</dbReference>
<dbReference type="Gene3D" id="3.40.1550.10">
    <property type="entry name" value="CheC-like"/>
    <property type="match status" value="1"/>
</dbReference>
<keyword evidence="1" id="KW-0145">Chemotaxis</keyword>
<accession>A0A1E3XFY7</accession>
<dbReference type="InterPro" id="IPR028976">
    <property type="entry name" value="CheC-like_sf"/>
</dbReference>
<comment type="caution">
    <text evidence="4">The sequence shown here is derived from an EMBL/GenBank/DDBJ whole genome shotgun (WGS) entry which is preliminary data.</text>
</comment>
<name>A0A1E3XFY7_9BACT</name>